<reference evidence="7 8" key="1">
    <citation type="submission" date="2020-05" db="EMBL/GenBank/DDBJ databases">
        <title>Aquincola sp. isolate from soil.</title>
        <authorList>
            <person name="Han J."/>
            <person name="Kim D.-U."/>
        </authorList>
    </citation>
    <scope>NUCLEOTIDE SEQUENCE [LARGE SCALE GENOMIC DNA]</scope>
    <source>
        <strain evidence="7 8">S2</strain>
    </source>
</reference>
<dbReference type="Pfam" id="PF00389">
    <property type="entry name" value="2-Hacid_dh"/>
    <property type="match status" value="1"/>
</dbReference>
<comment type="caution">
    <text evidence="7">The sequence shown here is derived from an EMBL/GenBank/DDBJ whole genome shotgun (WGS) entry which is preliminary data.</text>
</comment>
<gene>
    <name evidence="7" type="ORF">HLB44_22185</name>
</gene>
<evidence type="ECO:0000256" key="4">
    <source>
        <dbReference type="RuleBase" id="RU003719"/>
    </source>
</evidence>
<dbReference type="InterPro" id="IPR036291">
    <property type="entry name" value="NAD(P)-bd_dom_sf"/>
</dbReference>
<name>A0ABX2EM98_9BURK</name>
<dbReference type="InterPro" id="IPR006139">
    <property type="entry name" value="D-isomer_2_OHA_DH_cat_dom"/>
</dbReference>
<accession>A0ABX2EM98</accession>
<dbReference type="InterPro" id="IPR029753">
    <property type="entry name" value="D-isomer_DH_CS"/>
</dbReference>
<dbReference type="Gene3D" id="3.40.50.720">
    <property type="entry name" value="NAD(P)-binding Rossmann-like Domain"/>
    <property type="match status" value="2"/>
</dbReference>
<evidence type="ECO:0000259" key="5">
    <source>
        <dbReference type="Pfam" id="PF00389"/>
    </source>
</evidence>
<evidence type="ECO:0000313" key="7">
    <source>
        <dbReference type="EMBL" id="NRF69718.1"/>
    </source>
</evidence>
<dbReference type="PANTHER" id="PTHR42789:SF1">
    <property type="entry name" value="D-ISOMER SPECIFIC 2-HYDROXYACID DEHYDROGENASE FAMILY PROTEIN (AFU_ORTHOLOGUE AFUA_6G10090)"/>
    <property type="match status" value="1"/>
</dbReference>
<dbReference type="InterPro" id="IPR006140">
    <property type="entry name" value="D-isomer_DH_NAD-bd"/>
</dbReference>
<dbReference type="PANTHER" id="PTHR42789">
    <property type="entry name" value="D-ISOMER SPECIFIC 2-HYDROXYACID DEHYDROGENASE FAMILY PROTEIN (AFU_ORTHOLOGUE AFUA_6G10090)"/>
    <property type="match status" value="1"/>
</dbReference>
<organism evidence="7 8">
    <name type="scientific">Pseudaquabacterium terrae</name>
    <dbReference type="NCBI Taxonomy" id="2732868"/>
    <lineage>
        <taxon>Bacteria</taxon>
        <taxon>Pseudomonadati</taxon>
        <taxon>Pseudomonadota</taxon>
        <taxon>Betaproteobacteria</taxon>
        <taxon>Burkholderiales</taxon>
        <taxon>Sphaerotilaceae</taxon>
        <taxon>Pseudaquabacterium</taxon>
    </lineage>
</organism>
<dbReference type="SUPFAM" id="SSF52283">
    <property type="entry name" value="Formate/glycerate dehydrogenase catalytic domain-like"/>
    <property type="match status" value="1"/>
</dbReference>
<dbReference type="Pfam" id="PF02826">
    <property type="entry name" value="2-Hacid_dh_C"/>
    <property type="match status" value="1"/>
</dbReference>
<evidence type="ECO:0000256" key="3">
    <source>
        <dbReference type="ARBA" id="ARBA00023027"/>
    </source>
</evidence>
<comment type="similarity">
    <text evidence="1 4">Belongs to the D-isomer specific 2-hydroxyacid dehydrogenase family.</text>
</comment>
<feature type="domain" description="D-isomer specific 2-hydroxyacid dehydrogenase catalytic" evidence="5">
    <location>
        <begin position="24"/>
        <end position="318"/>
    </location>
</feature>
<dbReference type="InterPro" id="IPR050857">
    <property type="entry name" value="D-2-hydroxyacid_DH"/>
</dbReference>
<dbReference type="EMBL" id="JABRWJ010000007">
    <property type="protein sequence ID" value="NRF69718.1"/>
    <property type="molecule type" value="Genomic_DNA"/>
</dbReference>
<dbReference type="PROSITE" id="PS00671">
    <property type="entry name" value="D_2_HYDROXYACID_DH_3"/>
    <property type="match status" value="1"/>
</dbReference>
<dbReference type="RefSeq" id="WP_173127223.1">
    <property type="nucleotide sequence ID" value="NZ_JABRWJ010000007.1"/>
</dbReference>
<feature type="domain" description="D-isomer specific 2-hydroxyacid dehydrogenase NAD-binding" evidence="6">
    <location>
        <begin position="117"/>
        <end position="286"/>
    </location>
</feature>
<keyword evidence="8" id="KW-1185">Reference proteome</keyword>
<sequence length="333" mass="34557">MTRVLLTHAATARAHYFGPRALAALERLAQVRLNPHDRPLSTAELIDAARGCRYVIADRATEGRAELFDGCPDLQAFVRCAVDIRTVDVAAASRAGVLVTQASAGYVAAVAEWVMGVSIDLARGIGDANARYHAGAPPAPRMGREMRGAILGLVGYGQIARYLSGLAQAFGMQVLVHDPHAPRDADAPPARSLPQLLAESDIVVCLAAATAETEGLFDAAAFAAMKPDACFVNAARGELVDEAALLAALNAGRLAGCALDVGRAADQRPSDALARHPRVIATPHIGGLTLPAVEHQAFETVEQVGALLRGELPRGAVNAAHAARLGSDSGSPG</sequence>
<proteinExistence type="inferred from homology"/>
<evidence type="ECO:0000256" key="2">
    <source>
        <dbReference type="ARBA" id="ARBA00023002"/>
    </source>
</evidence>
<dbReference type="SUPFAM" id="SSF51735">
    <property type="entry name" value="NAD(P)-binding Rossmann-fold domains"/>
    <property type="match status" value="1"/>
</dbReference>
<evidence type="ECO:0000313" key="8">
    <source>
        <dbReference type="Proteomes" id="UP000737171"/>
    </source>
</evidence>
<protein>
    <submittedName>
        <fullName evidence="7">Hydroxyacid dehydrogenase</fullName>
    </submittedName>
</protein>
<dbReference type="Proteomes" id="UP000737171">
    <property type="component" value="Unassembled WGS sequence"/>
</dbReference>
<evidence type="ECO:0000256" key="1">
    <source>
        <dbReference type="ARBA" id="ARBA00005854"/>
    </source>
</evidence>
<keyword evidence="3" id="KW-0520">NAD</keyword>
<keyword evidence="2 4" id="KW-0560">Oxidoreductase</keyword>
<evidence type="ECO:0000259" key="6">
    <source>
        <dbReference type="Pfam" id="PF02826"/>
    </source>
</evidence>